<protein>
    <submittedName>
        <fullName evidence="15">Dead (Asp-glu-ala-asp) box polypeptide 47</fullName>
    </submittedName>
</protein>
<feature type="compositionally biased region" description="Acidic residues" evidence="11">
    <location>
        <begin position="35"/>
        <end position="49"/>
    </location>
</feature>
<keyword evidence="7" id="KW-0539">Nucleus</keyword>
<evidence type="ECO:0000256" key="9">
    <source>
        <dbReference type="PROSITE-ProRule" id="PRU00552"/>
    </source>
</evidence>
<feature type="region of interest" description="Disordered" evidence="11">
    <location>
        <begin position="13"/>
        <end position="58"/>
    </location>
</feature>
<evidence type="ECO:0000259" key="14">
    <source>
        <dbReference type="PROSITE" id="PS51195"/>
    </source>
</evidence>
<gene>
    <name evidence="15" type="ORF">Ctob_015378</name>
</gene>
<dbReference type="InterPro" id="IPR050079">
    <property type="entry name" value="DEAD_box_RNA_helicase"/>
</dbReference>
<dbReference type="EMBL" id="JWZX01000013">
    <property type="protein sequence ID" value="KOO53886.1"/>
    <property type="molecule type" value="Genomic_DNA"/>
</dbReference>
<dbReference type="AlphaFoldDB" id="A0A0M0LSC3"/>
<dbReference type="GO" id="GO:0005524">
    <property type="term" value="F:ATP binding"/>
    <property type="evidence" value="ECO:0007669"/>
    <property type="project" value="UniProtKB-KW"/>
</dbReference>
<evidence type="ECO:0000256" key="10">
    <source>
        <dbReference type="RuleBase" id="RU000492"/>
    </source>
</evidence>
<comment type="caution">
    <text evidence="15">The sequence shown here is derived from an EMBL/GenBank/DDBJ whole genome shotgun (WGS) entry which is preliminary data.</text>
</comment>
<dbReference type="SMART" id="SM00490">
    <property type="entry name" value="HELICc"/>
    <property type="match status" value="1"/>
</dbReference>
<keyword evidence="4 10" id="KW-0347">Helicase</keyword>
<comment type="subcellular location">
    <subcellularLocation>
        <location evidence="1">Nucleus</location>
    </subcellularLocation>
</comment>
<evidence type="ECO:0000256" key="8">
    <source>
        <dbReference type="ARBA" id="ARBA00024350"/>
    </source>
</evidence>
<sequence>MKILEVQASKAAKKAKKKQAAATDDTPVAAAEPLAEAEAEADAEAEAEATDTVVTDAPPGTCNSGATFASLGLSDALCEACASMNFKAPSPIQREAIPWALQGRDIIGLAETGSGKTAAFALPVLHKLLEAPQPLFALVVAPTRELAFQIGEQFEALGSTIGVKCAVAVGGVDMVAQSIMLAKRPHVVVGTPGRLVDHLQNTKGFSVRAVKFLILDEADKLLNMDFEKELDIILGAVPKERNTFLFSATMTSKVKKLQRASLTNPVKVEVSNKYGTVKSLLQQYLFVPAKHKDCYLAYVCNELAGHSTIIFVATCATAQRLALLLRALGFPAVPLHGQLSQAKRLGSLNKFKSGDRSLLIATDVASRGLDIPSVDLVLNYELPANSKDYIHRVGRTARAGRAGRAVTLITQYDVEIYQRIEHMLGQKLEAFPAPSEEVLLLMERVGEAQRLATMEMRSSEHKKHHTGKRARGEGAEGGDDDPEMSRMMAQAQRAGKKQRR</sequence>
<feature type="domain" description="DEAD-box RNA helicase Q" evidence="14">
    <location>
        <begin position="66"/>
        <end position="94"/>
    </location>
</feature>
<dbReference type="PANTHER" id="PTHR47959">
    <property type="entry name" value="ATP-DEPENDENT RNA HELICASE RHLE-RELATED"/>
    <property type="match status" value="1"/>
</dbReference>
<evidence type="ECO:0000256" key="7">
    <source>
        <dbReference type="ARBA" id="ARBA00023242"/>
    </source>
</evidence>
<keyword evidence="6" id="KW-0694">RNA-binding</keyword>
<feature type="domain" description="Helicase ATP-binding" evidence="12">
    <location>
        <begin position="97"/>
        <end position="268"/>
    </location>
</feature>
<evidence type="ECO:0000256" key="4">
    <source>
        <dbReference type="ARBA" id="ARBA00022806"/>
    </source>
</evidence>
<accession>A0A0M0LSC3</accession>
<evidence type="ECO:0000256" key="6">
    <source>
        <dbReference type="ARBA" id="ARBA00022884"/>
    </source>
</evidence>
<dbReference type="GO" id="GO:0005634">
    <property type="term" value="C:nucleus"/>
    <property type="evidence" value="ECO:0007669"/>
    <property type="project" value="UniProtKB-SubCell"/>
</dbReference>
<evidence type="ECO:0000313" key="16">
    <source>
        <dbReference type="Proteomes" id="UP000037460"/>
    </source>
</evidence>
<dbReference type="PROSITE" id="PS00039">
    <property type="entry name" value="DEAD_ATP_HELICASE"/>
    <property type="match status" value="1"/>
</dbReference>
<organism evidence="15 16">
    <name type="scientific">Chrysochromulina tobinii</name>
    <dbReference type="NCBI Taxonomy" id="1460289"/>
    <lineage>
        <taxon>Eukaryota</taxon>
        <taxon>Haptista</taxon>
        <taxon>Haptophyta</taxon>
        <taxon>Prymnesiophyceae</taxon>
        <taxon>Prymnesiales</taxon>
        <taxon>Chrysochromulinaceae</taxon>
        <taxon>Chrysochromulina</taxon>
    </lineage>
</organism>
<dbReference type="GO" id="GO:0016787">
    <property type="term" value="F:hydrolase activity"/>
    <property type="evidence" value="ECO:0007669"/>
    <property type="project" value="UniProtKB-KW"/>
</dbReference>
<dbReference type="InterPro" id="IPR014014">
    <property type="entry name" value="RNA_helicase_DEAD_Q_motif"/>
</dbReference>
<dbReference type="OrthoDB" id="10261904at2759"/>
<keyword evidence="16" id="KW-1185">Reference proteome</keyword>
<keyword evidence="2 10" id="KW-0547">Nucleotide-binding</keyword>
<feature type="compositionally biased region" description="Low complexity" evidence="11">
    <location>
        <begin position="20"/>
        <end position="34"/>
    </location>
</feature>
<dbReference type="InterPro" id="IPR001650">
    <property type="entry name" value="Helicase_C-like"/>
</dbReference>
<dbReference type="InterPro" id="IPR011545">
    <property type="entry name" value="DEAD/DEAH_box_helicase_dom"/>
</dbReference>
<feature type="short sequence motif" description="Q motif" evidence="9">
    <location>
        <begin position="66"/>
        <end position="94"/>
    </location>
</feature>
<proteinExistence type="inferred from homology"/>
<dbReference type="CDD" id="cd17954">
    <property type="entry name" value="DEADc_DDX47"/>
    <property type="match status" value="1"/>
</dbReference>
<dbReference type="Gene3D" id="3.40.50.300">
    <property type="entry name" value="P-loop containing nucleotide triphosphate hydrolases"/>
    <property type="match status" value="2"/>
</dbReference>
<feature type="compositionally biased region" description="Basic residues" evidence="11">
    <location>
        <begin position="460"/>
        <end position="469"/>
    </location>
</feature>
<dbReference type="PROSITE" id="PS51195">
    <property type="entry name" value="Q_MOTIF"/>
    <property type="match status" value="1"/>
</dbReference>
<dbReference type="PROSITE" id="PS51192">
    <property type="entry name" value="HELICASE_ATP_BIND_1"/>
    <property type="match status" value="1"/>
</dbReference>
<feature type="region of interest" description="Disordered" evidence="11">
    <location>
        <begin position="455"/>
        <end position="500"/>
    </location>
</feature>
<evidence type="ECO:0000256" key="11">
    <source>
        <dbReference type="SAM" id="MobiDB-lite"/>
    </source>
</evidence>
<evidence type="ECO:0000259" key="13">
    <source>
        <dbReference type="PROSITE" id="PS51194"/>
    </source>
</evidence>
<name>A0A0M0LSC3_9EUKA</name>
<dbReference type="CDD" id="cd18787">
    <property type="entry name" value="SF2_C_DEAD"/>
    <property type="match status" value="1"/>
</dbReference>
<evidence type="ECO:0000259" key="12">
    <source>
        <dbReference type="PROSITE" id="PS51192"/>
    </source>
</evidence>
<dbReference type="PROSITE" id="PS51194">
    <property type="entry name" value="HELICASE_CTER"/>
    <property type="match status" value="1"/>
</dbReference>
<evidence type="ECO:0000313" key="15">
    <source>
        <dbReference type="EMBL" id="KOO53886.1"/>
    </source>
</evidence>
<dbReference type="InterPro" id="IPR044765">
    <property type="entry name" value="DDX47/Rrp3_DEADc"/>
</dbReference>
<evidence type="ECO:0000256" key="5">
    <source>
        <dbReference type="ARBA" id="ARBA00022840"/>
    </source>
</evidence>
<dbReference type="GO" id="GO:0003724">
    <property type="term" value="F:RNA helicase activity"/>
    <property type="evidence" value="ECO:0007669"/>
    <property type="project" value="InterPro"/>
</dbReference>
<dbReference type="GO" id="GO:0005829">
    <property type="term" value="C:cytosol"/>
    <property type="evidence" value="ECO:0007669"/>
    <property type="project" value="TreeGrafter"/>
</dbReference>
<dbReference type="Pfam" id="PF00270">
    <property type="entry name" value="DEAD"/>
    <property type="match status" value="1"/>
</dbReference>
<evidence type="ECO:0000256" key="3">
    <source>
        <dbReference type="ARBA" id="ARBA00022801"/>
    </source>
</evidence>
<evidence type="ECO:0000256" key="1">
    <source>
        <dbReference type="ARBA" id="ARBA00004123"/>
    </source>
</evidence>
<dbReference type="InterPro" id="IPR027417">
    <property type="entry name" value="P-loop_NTPase"/>
</dbReference>
<dbReference type="Proteomes" id="UP000037460">
    <property type="component" value="Unassembled WGS sequence"/>
</dbReference>
<dbReference type="SMART" id="SM00487">
    <property type="entry name" value="DEXDc"/>
    <property type="match status" value="1"/>
</dbReference>
<evidence type="ECO:0000256" key="2">
    <source>
        <dbReference type="ARBA" id="ARBA00022741"/>
    </source>
</evidence>
<reference evidence="16" key="1">
    <citation type="journal article" date="2015" name="PLoS Genet.">
        <title>Genome Sequence and Transcriptome Analyses of Chrysochromulina tobin: Metabolic Tools for Enhanced Algal Fitness in the Prominent Order Prymnesiales (Haptophyceae).</title>
        <authorList>
            <person name="Hovde B.T."/>
            <person name="Deodato C.R."/>
            <person name="Hunsperger H.M."/>
            <person name="Ryken S.A."/>
            <person name="Yost W."/>
            <person name="Jha R.K."/>
            <person name="Patterson J."/>
            <person name="Monnat R.J. Jr."/>
            <person name="Barlow S.B."/>
            <person name="Starkenburg S.R."/>
            <person name="Cattolico R.A."/>
        </authorList>
    </citation>
    <scope>NUCLEOTIDE SEQUENCE</scope>
    <source>
        <strain evidence="16">CCMP291</strain>
    </source>
</reference>
<comment type="similarity">
    <text evidence="8">Belongs to the DEAD box helicase family. DDX47/RRP3 subfamily.</text>
</comment>
<feature type="domain" description="Helicase C-terminal" evidence="13">
    <location>
        <begin position="279"/>
        <end position="439"/>
    </location>
</feature>
<dbReference type="GO" id="GO:0003723">
    <property type="term" value="F:RNA binding"/>
    <property type="evidence" value="ECO:0007669"/>
    <property type="project" value="UniProtKB-KW"/>
</dbReference>
<keyword evidence="5 10" id="KW-0067">ATP-binding</keyword>
<dbReference type="InterPro" id="IPR000629">
    <property type="entry name" value="RNA-helicase_DEAD-box_CS"/>
</dbReference>
<dbReference type="SUPFAM" id="SSF52540">
    <property type="entry name" value="P-loop containing nucleoside triphosphate hydrolases"/>
    <property type="match status" value="1"/>
</dbReference>
<keyword evidence="3 10" id="KW-0378">Hydrolase</keyword>
<dbReference type="PANTHER" id="PTHR47959:SF20">
    <property type="entry name" value="RNA HELICASE"/>
    <property type="match status" value="1"/>
</dbReference>
<dbReference type="Pfam" id="PF00271">
    <property type="entry name" value="Helicase_C"/>
    <property type="match status" value="1"/>
</dbReference>
<dbReference type="InterPro" id="IPR014001">
    <property type="entry name" value="Helicase_ATP-bd"/>
</dbReference>